<dbReference type="GO" id="GO:0005615">
    <property type="term" value="C:extracellular space"/>
    <property type="evidence" value="ECO:0007669"/>
    <property type="project" value="InterPro"/>
</dbReference>
<dbReference type="PANTHER" id="PTHR11412:SF171">
    <property type="entry name" value="PREGNANCY ZONE PROTEIN-LIKE PROTEIN"/>
    <property type="match status" value="1"/>
</dbReference>
<evidence type="ECO:0000256" key="3">
    <source>
        <dbReference type="ARBA" id="ARBA00022900"/>
    </source>
</evidence>
<dbReference type="SMART" id="SM01360">
    <property type="entry name" value="A2M"/>
    <property type="match status" value="1"/>
</dbReference>
<gene>
    <name evidence="6" type="primary">A2M2</name>
</gene>
<keyword evidence="4" id="KW-1015">Disulfide bond</keyword>
<feature type="non-terminal residue" evidence="6">
    <location>
        <position position="638"/>
    </location>
</feature>
<dbReference type="InterPro" id="IPR011626">
    <property type="entry name" value="Alpha-macroglobulin_TED"/>
</dbReference>
<dbReference type="PROSITE" id="PS00477">
    <property type="entry name" value="ALPHA_2_MACROGLOBULIN"/>
    <property type="match status" value="1"/>
</dbReference>
<comment type="similarity">
    <text evidence="1">Belongs to the protease inhibitor I39 (alpha-2-macroglobulin) family.</text>
</comment>
<dbReference type="AlphaFoldDB" id="A0A0E4B9Q1"/>
<sequence length="638" mass="71180">PDTITEWIGSAYCISPVSGYGESQPNSINVFVPFFIDYSLPYSIKRGETFEFKVSVFSYVDEASPIKLILEPSVDFAVDDEEYEKDLWLNSNEHEVVIFNVTATTIGSIELITYAMTSIGNEPEWGYGNSTITYHSDAVKKSVIVEPEGISEEYTQSEFMCVQESDTTMVRLFACEAPQNSVADSSRASFSVTGDLMGPVLNNLESLIRFPTGCGEQNMAKFVPNIHVLSYFKSTKFNDNTLKTKCIEHIREGYQRELKYKHSDGSFSAFGSSDASGSLWLTAFVLKSFGQALPYIFVDKKIMNKSVRWIKSKQLENGCFPEVGSMFNQGLQGGLQDNPTLLTAYVLIALLEADQDEEEALPCLNPQHIPNTPYALALASYAWLLSYKREKDAGNSSEDGIEKLLVGQELLDKLMQLSHVNTGMVWWQQQNCSECNTVDVETAGYAMMALIIGSPEEMSTIRGIARWLVKHRNPNGGFYSTQDTVVALEALTKLAMLSDEIPLKQVQVKTQLQHTWNITEENRLVTHLKEGMTSFLSDVSISGEGCVLAQCSVRYNVLEASERSSGFSLEIKGLPAEESCESRELLVCVSFEGISNMAVVEMHLPSGFAPVAEKLDYLMNDVYFALMKWELDKNKLHL</sequence>
<dbReference type="InterPro" id="IPR009048">
    <property type="entry name" value="A-macroglobulin_rcpt-bd"/>
</dbReference>
<dbReference type="InterPro" id="IPR013783">
    <property type="entry name" value="Ig-like_fold"/>
</dbReference>
<evidence type="ECO:0000259" key="5">
    <source>
        <dbReference type="SMART" id="SM01360"/>
    </source>
</evidence>
<organism evidence="6">
    <name type="scientific">Vargula sp. RS-2014</name>
    <dbReference type="NCBI Taxonomy" id="1569308"/>
    <lineage>
        <taxon>Eukaryota</taxon>
        <taxon>Metazoa</taxon>
        <taxon>Ecdysozoa</taxon>
        <taxon>Arthropoda</taxon>
        <taxon>Crustacea</taxon>
        <taxon>Oligostraca</taxon>
        <taxon>Ostracoda</taxon>
        <taxon>Myodocopa</taxon>
        <taxon>Myodocopida</taxon>
        <taxon>Cypridinoidea</taxon>
        <taxon>Cypridinidae</taxon>
        <taxon>Vargula</taxon>
    </lineage>
</organism>
<dbReference type="Pfam" id="PF07678">
    <property type="entry name" value="TED_complement"/>
    <property type="match status" value="1"/>
</dbReference>
<evidence type="ECO:0000256" key="2">
    <source>
        <dbReference type="ARBA" id="ARBA00022690"/>
    </source>
</evidence>
<dbReference type="InterPro" id="IPR036595">
    <property type="entry name" value="A-macroglobulin_rcpt-bd_sf"/>
</dbReference>
<dbReference type="InterPro" id="IPR001599">
    <property type="entry name" value="Macroglobln_a2"/>
</dbReference>
<dbReference type="Gene3D" id="2.60.40.10">
    <property type="entry name" value="Immunoglobulins"/>
    <property type="match status" value="1"/>
</dbReference>
<dbReference type="SUPFAM" id="SSF48239">
    <property type="entry name" value="Terpenoid cyclases/Protein prenyltransferases"/>
    <property type="match status" value="1"/>
</dbReference>
<dbReference type="Gene3D" id="2.60.40.690">
    <property type="entry name" value="Alpha-macroglobulin, receptor-binding domain"/>
    <property type="match status" value="1"/>
</dbReference>
<evidence type="ECO:0000256" key="4">
    <source>
        <dbReference type="ARBA" id="ARBA00023157"/>
    </source>
</evidence>
<dbReference type="Gene3D" id="1.50.10.20">
    <property type="match status" value="1"/>
</dbReference>
<dbReference type="SUPFAM" id="SSF81296">
    <property type="entry name" value="E set domains"/>
    <property type="match status" value="1"/>
</dbReference>
<proteinExistence type="evidence at transcript level"/>
<dbReference type="Pfam" id="PF00207">
    <property type="entry name" value="A2M"/>
    <property type="match status" value="1"/>
</dbReference>
<accession>A0A0E4B9Q1</accession>
<dbReference type="InterPro" id="IPR008930">
    <property type="entry name" value="Terpenoid_cyclase/PrenylTrfase"/>
</dbReference>
<protein>
    <submittedName>
        <fullName evidence="6">Alpha-2-macroglobulin 2</fullName>
    </submittedName>
</protein>
<keyword evidence="3" id="KW-0722">Serine protease inhibitor</keyword>
<dbReference type="InterPro" id="IPR050473">
    <property type="entry name" value="A2M/Complement_sys"/>
</dbReference>
<dbReference type="InterPro" id="IPR047565">
    <property type="entry name" value="Alpha-macroglob_thiol-ester_cl"/>
</dbReference>
<feature type="non-terminal residue" evidence="6">
    <location>
        <position position="1"/>
    </location>
</feature>
<dbReference type="InterPro" id="IPR041813">
    <property type="entry name" value="A2M_TED"/>
</dbReference>
<name>A0A0E4B9Q1_9CRUS</name>
<dbReference type="Gene3D" id="2.60.120.1540">
    <property type="match status" value="1"/>
</dbReference>
<dbReference type="GO" id="GO:0004867">
    <property type="term" value="F:serine-type endopeptidase inhibitor activity"/>
    <property type="evidence" value="ECO:0007669"/>
    <property type="project" value="UniProtKB-KW"/>
</dbReference>
<dbReference type="CDD" id="cd02897">
    <property type="entry name" value="A2M_2"/>
    <property type="match status" value="1"/>
</dbReference>
<dbReference type="InterPro" id="IPR014756">
    <property type="entry name" value="Ig_E-set"/>
</dbReference>
<dbReference type="PANTHER" id="PTHR11412">
    <property type="entry name" value="MACROGLOBULIN / COMPLEMENT"/>
    <property type="match status" value="1"/>
</dbReference>
<dbReference type="EMBL" id="LC009040">
    <property type="protein sequence ID" value="BAR45619.1"/>
    <property type="molecule type" value="mRNA"/>
</dbReference>
<reference evidence="6" key="1">
    <citation type="journal article" date="2015" name="Dev. Comp. Immunol.">
        <title>Evolution of the complement system in protostomes revealed by de novo transcriptome analysis of six species of Arthropoda.</title>
        <authorList>
            <person name="Sekiguchi R."/>
            <person name="Nonaka M."/>
        </authorList>
    </citation>
    <scope>NUCLEOTIDE SEQUENCE</scope>
</reference>
<feature type="domain" description="Alpha-2-macroglobulin" evidence="5">
    <location>
        <begin position="1"/>
        <end position="70"/>
    </location>
</feature>
<dbReference type="Pfam" id="PF07677">
    <property type="entry name" value="A2M_recep"/>
    <property type="match status" value="1"/>
</dbReference>
<dbReference type="SMART" id="SM01419">
    <property type="entry name" value="Thiol-ester_cl"/>
    <property type="match status" value="1"/>
</dbReference>
<dbReference type="SUPFAM" id="SSF49410">
    <property type="entry name" value="Alpha-macroglobulin receptor domain"/>
    <property type="match status" value="1"/>
</dbReference>
<dbReference type="InterPro" id="IPR019742">
    <property type="entry name" value="MacrogloblnA2_CS"/>
</dbReference>
<evidence type="ECO:0000256" key="1">
    <source>
        <dbReference type="ARBA" id="ARBA00010952"/>
    </source>
</evidence>
<evidence type="ECO:0000313" key="6">
    <source>
        <dbReference type="EMBL" id="BAR45619.1"/>
    </source>
</evidence>
<keyword evidence="2" id="KW-0646">Protease inhibitor</keyword>